<evidence type="ECO:0000313" key="2">
    <source>
        <dbReference type="EMBL" id="CTP81017.1"/>
    </source>
</evidence>
<accession>A0A0I9N8J7</accession>
<evidence type="ECO:0000313" key="3">
    <source>
        <dbReference type="EMBL" id="VIO88768.1"/>
    </source>
</evidence>
<reference evidence="2" key="2">
    <citation type="submission" date="2012-12" db="EMBL/GenBank/DDBJ databases">
        <authorList>
            <person name="Gao Y.W."/>
            <person name="Fan S.T."/>
            <person name="Sun H.T."/>
            <person name="Wang Z."/>
            <person name="Gao X.L."/>
            <person name="Li Y.G."/>
            <person name="Wang T.C."/>
            <person name="Zhang K."/>
            <person name="Xu W.W."/>
            <person name="Yu Z.J."/>
            <person name="Xia X.Z."/>
        </authorList>
    </citation>
    <scope>NUCLEOTIDE SEQUENCE</scope>
    <source>
        <strain evidence="2">FR3</strain>
    </source>
</reference>
<evidence type="ECO:0000313" key="4">
    <source>
        <dbReference type="Proteomes" id="UP000006672"/>
    </source>
</evidence>
<reference evidence="3" key="3">
    <citation type="submission" date="2019-04" db="EMBL/GenBank/DDBJ databases">
        <authorList>
            <person name="Howe K."/>
            <person name="Paulini M."/>
            <person name="Williams G."/>
        </authorList>
    </citation>
    <scope>NUCLEOTIDE SEQUENCE [LARGE SCALE GENOMIC DNA]</scope>
    <source>
        <strain evidence="3">FR3</strain>
    </source>
</reference>
<dbReference type="AlphaFoldDB" id="A0A0I9N8J7"/>
<keyword evidence="1" id="KW-0812">Transmembrane</keyword>
<evidence type="ECO:0000313" key="5">
    <source>
        <dbReference type="WBParaSite" id="Bm388a.1"/>
    </source>
</evidence>
<dbReference type="WBParaSite" id="Bm388a.1">
    <property type="protein sequence ID" value="Bm388a.1"/>
    <property type="gene ID" value="WBGene00220649"/>
</dbReference>
<keyword evidence="1" id="KW-0472">Membrane</keyword>
<gene>
    <name evidence="2 3 5" type="ORF">Bm388</name>
    <name evidence="3" type="ORF">BM_BM388</name>
    <name evidence="2" type="ORF">BM_Bm388</name>
</gene>
<protein>
    <submittedName>
        <fullName evidence="2 5">Bm388</fullName>
    </submittedName>
</protein>
<keyword evidence="4" id="KW-1185">Reference proteome</keyword>
<proteinExistence type="predicted"/>
<name>A0A0I9N8J7_BRUMA</name>
<dbReference type="KEGG" id="bmy:BM_BM388"/>
<feature type="transmembrane region" description="Helical" evidence="1">
    <location>
        <begin position="30"/>
        <end position="47"/>
    </location>
</feature>
<dbReference type="EMBL" id="LN856924">
    <property type="protein sequence ID" value="CTP81017.1"/>
    <property type="molecule type" value="Genomic_DNA"/>
</dbReference>
<dbReference type="CTD" id="66059742"/>
<sequence length="65" mass="7032">MAVSVIVLHTIVRAGLMTTDKSAKHMCTAMLAVTAAAVIATFAYCYYKGGKWPFEKVSRSAPDHN</sequence>
<accession>A0A4E9F0M8</accession>
<dbReference type="EMBL" id="CAAKNF010000196">
    <property type="protein sequence ID" value="VIO88768.1"/>
    <property type="molecule type" value="Genomic_DNA"/>
</dbReference>
<dbReference type="GeneID" id="66059742"/>
<keyword evidence="1" id="KW-1133">Transmembrane helix</keyword>
<dbReference type="RefSeq" id="XP_042931102.1">
    <property type="nucleotide sequence ID" value="XM_043075168.1"/>
</dbReference>
<organism evidence="2">
    <name type="scientific">Brugia malayi</name>
    <name type="common">Filarial nematode worm</name>
    <dbReference type="NCBI Taxonomy" id="6279"/>
    <lineage>
        <taxon>Eukaryota</taxon>
        <taxon>Metazoa</taxon>
        <taxon>Ecdysozoa</taxon>
        <taxon>Nematoda</taxon>
        <taxon>Chromadorea</taxon>
        <taxon>Rhabditida</taxon>
        <taxon>Spirurina</taxon>
        <taxon>Spiruromorpha</taxon>
        <taxon>Filarioidea</taxon>
        <taxon>Onchocercidae</taxon>
        <taxon>Brugia</taxon>
    </lineage>
</organism>
<dbReference type="Proteomes" id="UP000006672">
    <property type="component" value="Unassembled WGS sequence"/>
</dbReference>
<evidence type="ECO:0000256" key="1">
    <source>
        <dbReference type="SAM" id="Phobius"/>
    </source>
</evidence>
<reference evidence="5" key="4">
    <citation type="submission" date="2019-12" db="UniProtKB">
        <authorList>
            <consortium name="WormBaseParasite"/>
        </authorList>
    </citation>
    <scope>IDENTIFICATION</scope>
</reference>
<reference evidence="2 4" key="1">
    <citation type="journal article" date="2007" name="Science">
        <title>Draft genome of the filarial nematode parasite Brugia malayi.</title>
        <authorList>
            <person name="Ghedin E."/>
            <person name="Wang S."/>
            <person name="Spiro D."/>
            <person name="Caler E."/>
            <person name="Zhao Q."/>
            <person name="Crabtree J."/>
            <person name="Allen J.E."/>
            <person name="Delcher A.L."/>
            <person name="Guiliano D.B."/>
            <person name="Miranda-Saavedra D."/>
            <person name="Angiuoli S.V."/>
            <person name="Creasy T."/>
            <person name="Amedeo P."/>
            <person name="Haas B."/>
            <person name="El-Sayed N.M."/>
            <person name="Wortman J.R."/>
            <person name="Feldblyum T."/>
            <person name="Tallon L."/>
            <person name="Schatz M."/>
            <person name="Shumway M."/>
            <person name="Koo H."/>
            <person name="Salzberg S.L."/>
            <person name="Schobel S."/>
            <person name="Pertea M."/>
            <person name="Pop M."/>
            <person name="White O."/>
            <person name="Barton G.J."/>
            <person name="Carlow C.K."/>
            <person name="Crawford M.J."/>
            <person name="Daub J."/>
            <person name="Dimmic M.W."/>
            <person name="Estes C.F."/>
            <person name="Foster J.M."/>
            <person name="Ganatra M."/>
            <person name="Gregory W.F."/>
            <person name="Johnson N.M."/>
            <person name="Jin J."/>
            <person name="Komuniecki R."/>
            <person name="Korf I."/>
            <person name="Kumar S."/>
            <person name="Laney S."/>
            <person name="Li B.W."/>
            <person name="Li W."/>
            <person name="Lindblom T.H."/>
            <person name="Lustigman S."/>
            <person name="Ma D."/>
            <person name="Maina C.V."/>
            <person name="Martin D.M."/>
            <person name="McCarter J.P."/>
            <person name="McReynolds L."/>
            <person name="Mitreva M."/>
            <person name="Nutman T.B."/>
            <person name="Parkinson J."/>
            <person name="Peregrin-Alvarez J.M."/>
            <person name="Poole C."/>
            <person name="Ren Q."/>
            <person name="Saunders L."/>
            <person name="Sluder A.E."/>
            <person name="Smith K."/>
            <person name="Stanke M."/>
            <person name="Unnasch T.R."/>
            <person name="Ware J."/>
            <person name="Wei A.D."/>
            <person name="Weil G."/>
            <person name="Williams D.J."/>
            <person name="Zhang Y."/>
            <person name="Williams S.A."/>
            <person name="Fraser-Liggett C."/>
            <person name="Slatko B."/>
            <person name="Blaxter M.L."/>
            <person name="Scott A.L."/>
        </authorList>
    </citation>
    <scope>NUCLEOTIDE SEQUENCE</scope>
    <source>
        <strain evidence="2 4">FR3</strain>
    </source>
</reference>